<sequence>MHAVESPATAPSAPAAPSTPDKPGARVPRRRRREWTPLYLALPALILLAALLAYPFGRMLVVSFQDMQLRHLFSGATPPWIGFDNYTQILTDGVFWSVVLRTAVFTVVSVAISIVLGLAVALLMGRVSNAVRVAMVITMMFVWAIPQLVSAQIFKWMVDADFGVLNYLIDKIPGVDFANHSWFADPKQGWIVITTLVVWAGIPFLAITLHAGLTQVPHELREAALVDGASAWQTLRNIVLPVLRPLLVIVTTLSVIWNFGLFTQVWALRDSKPEQEYQTLATYAFTQAFGRSEYSVGSAISVVTVLLMLGVMAFYIRQMFQIGDVD</sequence>
<dbReference type="KEGG" id="pfla:Pflav_090840"/>
<evidence type="ECO:0000256" key="5">
    <source>
        <dbReference type="ARBA" id="ARBA00022989"/>
    </source>
</evidence>
<feature type="transmembrane region" description="Helical" evidence="7">
    <location>
        <begin position="103"/>
        <end position="123"/>
    </location>
</feature>
<gene>
    <name evidence="10" type="ORF">Pflav_090840</name>
</gene>
<proteinExistence type="inferred from homology"/>
<dbReference type="SUPFAM" id="SSF161098">
    <property type="entry name" value="MetI-like"/>
    <property type="match status" value="1"/>
</dbReference>
<dbReference type="InterPro" id="IPR035906">
    <property type="entry name" value="MetI-like_sf"/>
</dbReference>
<comment type="subcellular location">
    <subcellularLocation>
        <location evidence="1 7">Cell membrane</location>
        <topology evidence="1 7">Multi-pass membrane protein</topology>
    </subcellularLocation>
</comment>
<feature type="transmembrane region" description="Helical" evidence="7">
    <location>
        <begin position="130"/>
        <end position="149"/>
    </location>
</feature>
<organism evidence="10 11">
    <name type="scientific">Phytohabitans flavus</name>
    <dbReference type="NCBI Taxonomy" id="1076124"/>
    <lineage>
        <taxon>Bacteria</taxon>
        <taxon>Bacillati</taxon>
        <taxon>Actinomycetota</taxon>
        <taxon>Actinomycetes</taxon>
        <taxon>Micromonosporales</taxon>
        <taxon>Micromonosporaceae</taxon>
    </lineage>
</organism>
<dbReference type="AlphaFoldDB" id="A0A6F8Y973"/>
<dbReference type="InterPro" id="IPR000515">
    <property type="entry name" value="MetI-like"/>
</dbReference>
<accession>A0A6F8Y973</accession>
<dbReference type="PROSITE" id="PS50928">
    <property type="entry name" value="ABC_TM1"/>
    <property type="match status" value="1"/>
</dbReference>
<evidence type="ECO:0000256" key="1">
    <source>
        <dbReference type="ARBA" id="ARBA00004651"/>
    </source>
</evidence>
<keyword evidence="5 7" id="KW-1133">Transmembrane helix</keyword>
<evidence type="ECO:0000256" key="7">
    <source>
        <dbReference type="RuleBase" id="RU363032"/>
    </source>
</evidence>
<dbReference type="Proteomes" id="UP000502508">
    <property type="component" value="Chromosome"/>
</dbReference>
<dbReference type="GO" id="GO:0055085">
    <property type="term" value="P:transmembrane transport"/>
    <property type="evidence" value="ECO:0007669"/>
    <property type="project" value="InterPro"/>
</dbReference>
<feature type="compositionally biased region" description="Low complexity" evidence="8">
    <location>
        <begin position="1"/>
        <end position="19"/>
    </location>
</feature>
<reference evidence="10 11" key="1">
    <citation type="submission" date="2020-03" db="EMBL/GenBank/DDBJ databases">
        <title>Whole genome shotgun sequence of Phytohabitans flavus NBRC 107702.</title>
        <authorList>
            <person name="Komaki H."/>
            <person name="Tamura T."/>
        </authorList>
    </citation>
    <scope>NUCLEOTIDE SEQUENCE [LARGE SCALE GENOMIC DNA]</scope>
    <source>
        <strain evidence="10 11">NBRC 107702</strain>
    </source>
</reference>
<evidence type="ECO:0000256" key="8">
    <source>
        <dbReference type="SAM" id="MobiDB-lite"/>
    </source>
</evidence>
<dbReference type="Gene3D" id="1.10.3720.10">
    <property type="entry name" value="MetI-like"/>
    <property type="match status" value="1"/>
</dbReference>
<protein>
    <submittedName>
        <fullName evidence="10">Sugar ABC transporter permease</fullName>
    </submittedName>
</protein>
<evidence type="ECO:0000256" key="6">
    <source>
        <dbReference type="ARBA" id="ARBA00023136"/>
    </source>
</evidence>
<feature type="domain" description="ABC transmembrane type-1" evidence="9">
    <location>
        <begin position="99"/>
        <end position="315"/>
    </location>
</feature>
<reference evidence="10 11" key="2">
    <citation type="submission" date="2020-03" db="EMBL/GenBank/DDBJ databases">
        <authorList>
            <person name="Ichikawa N."/>
            <person name="Kimura A."/>
            <person name="Kitahashi Y."/>
            <person name="Uohara A."/>
        </authorList>
    </citation>
    <scope>NUCLEOTIDE SEQUENCE [LARGE SCALE GENOMIC DNA]</scope>
    <source>
        <strain evidence="10 11">NBRC 107702</strain>
    </source>
</reference>
<feature type="transmembrane region" description="Helical" evidence="7">
    <location>
        <begin position="190"/>
        <end position="213"/>
    </location>
</feature>
<feature type="region of interest" description="Disordered" evidence="8">
    <location>
        <begin position="1"/>
        <end position="29"/>
    </location>
</feature>
<feature type="transmembrane region" description="Helical" evidence="7">
    <location>
        <begin position="38"/>
        <end position="57"/>
    </location>
</feature>
<keyword evidence="6 7" id="KW-0472">Membrane</keyword>
<name>A0A6F8Y973_9ACTN</name>
<evidence type="ECO:0000256" key="3">
    <source>
        <dbReference type="ARBA" id="ARBA00022475"/>
    </source>
</evidence>
<feature type="transmembrane region" description="Helical" evidence="7">
    <location>
        <begin position="246"/>
        <end position="267"/>
    </location>
</feature>
<keyword evidence="4 7" id="KW-0812">Transmembrane</keyword>
<evidence type="ECO:0000256" key="4">
    <source>
        <dbReference type="ARBA" id="ARBA00022692"/>
    </source>
</evidence>
<dbReference type="GO" id="GO:0005886">
    <property type="term" value="C:plasma membrane"/>
    <property type="evidence" value="ECO:0007669"/>
    <property type="project" value="UniProtKB-SubCell"/>
</dbReference>
<dbReference type="PANTHER" id="PTHR43227">
    <property type="entry name" value="BLL4140 PROTEIN"/>
    <property type="match status" value="1"/>
</dbReference>
<keyword evidence="3" id="KW-1003">Cell membrane</keyword>
<dbReference type="EMBL" id="AP022870">
    <property type="protein sequence ID" value="BCB82674.1"/>
    <property type="molecule type" value="Genomic_DNA"/>
</dbReference>
<dbReference type="PANTHER" id="PTHR43227:SF8">
    <property type="entry name" value="DIACETYLCHITOBIOSE UPTAKE SYSTEM PERMEASE PROTEIN DASB"/>
    <property type="match status" value="1"/>
</dbReference>
<dbReference type="InterPro" id="IPR050809">
    <property type="entry name" value="UgpAE/MalFG_permease"/>
</dbReference>
<feature type="transmembrane region" description="Helical" evidence="7">
    <location>
        <begin position="294"/>
        <end position="316"/>
    </location>
</feature>
<dbReference type="CDD" id="cd06261">
    <property type="entry name" value="TM_PBP2"/>
    <property type="match status" value="1"/>
</dbReference>
<evidence type="ECO:0000259" key="9">
    <source>
        <dbReference type="PROSITE" id="PS50928"/>
    </source>
</evidence>
<evidence type="ECO:0000313" key="11">
    <source>
        <dbReference type="Proteomes" id="UP000502508"/>
    </source>
</evidence>
<dbReference type="Pfam" id="PF00528">
    <property type="entry name" value="BPD_transp_1"/>
    <property type="match status" value="1"/>
</dbReference>
<keyword evidence="11" id="KW-1185">Reference proteome</keyword>
<evidence type="ECO:0000256" key="2">
    <source>
        <dbReference type="ARBA" id="ARBA00022448"/>
    </source>
</evidence>
<dbReference type="RefSeq" id="WP_173042129.1">
    <property type="nucleotide sequence ID" value="NZ_AP022870.1"/>
</dbReference>
<keyword evidence="2 7" id="KW-0813">Transport</keyword>
<evidence type="ECO:0000313" key="10">
    <source>
        <dbReference type="EMBL" id="BCB82674.1"/>
    </source>
</evidence>
<comment type="similarity">
    <text evidence="7">Belongs to the binding-protein-dependent transport system permease family.</text>
</comment>